<organism evidence="1 2">
    <name type="scientific">Nocardia goodfellowii</name>
    <dbReference type="NCBI Taxonomy" id="882446"/>
    <lineage>
        <taxon>Bacteria</taxon>
        <taxon>Bacillati</taxon>
        <taxon>Actinomycetota</taxon>
        <taxon>Actinomycetes</taxon>
        <taxon>Mycobacteriales</taxon>
        <taxon>Nocardiaceae</taxon>
        <taxon>Nocardia</taxon>
    </lineage>
</organism>
<dbReference type="EMBL" id="JAGGMR010000001">
    <property type="protein sequence ID" value="MBP2191397.1"/>
    <property type="molecule type" value="Genomic_DNA"/>
</dbReference>
<keyword evidence="2" id="KW-1185">Reference proteome</keyword>
<sequence>MERTTFCYPDSYLNPSNFGVAGHMGLIALAEAAADYQDVLDNYIEAHIHPWLWSGTTDFGSPRDRADIRFERTVMWRRALVECPNRLADSGSQRALCPSAAQSATTC</sequence>
<accession>A0ABS4QI76</accession>
<gene>
    <name evidence="1" type="ORF">BJ987_004298</name>
</gene>
<evidence type="ECO:0000313" key="1">
    <source>
        <dbReference type="EMBL" id="MBP2191397.1"/>
    </source>
</evidence>
<reference evidence="1 2" key="1">
    <citation type="submission" date="2021-03" db="EMBL/GenBank/DDBJ databases">
        <title>Sequencing the genomes of 1000 actinobacteria strains.</title>
        <authorList>
            <person name="Klenk H.-P."/>
        </authorList>
    </citation>
    <scope>NUCLEOTIDE SEQUENCE [LARGE SCALE GENOMIC DNA]</scope>
    <source>
        <strain evidence="1 2">DSM 45516</strain>
    </source>
</reference>
<proteinExistence type="predicted"/>
<comment type="caution">
    <text evidence="1">The sequence shown here is derived from an EMBL/GenBank/DDBJ whole genome shotgun (WGS) entry which is preliminary data.</text>
</comment>
<evidence type="ECO:0000313" key="2">
    <source>
        <dbReference type="Proteomes" id="UP001519325"/>
    </source>
</evidence>
<dbReference type="Proteomes" id="UP001519325">
    <property type="component" value="Unassembled WGS sequence"/>
</dbReference>
<protein>
    <submittedName>
        <fullName evidence="1">Uncharacterized protein</fullName>
    </submittedName>
</protein>
<name>A0ABS4QI76_9NOCA</name>